<evidence type="ECO:0000313" key="2">
    <source>
        <dbReference type="EMBL" id="JAC60801.1"/>
    </source>
</evidence>
<dbReference type="EMBL" id="GBEZ01026407">
    <property type="protein sequence ID" value="JAC60801.1"/>
    <property type="molecule type" value="Transcribed_RNA"/>
</dbReference>
<accession>A0A061QR05</accession>
<reference evidence="2" key="1">
    <citation type="submission" date="2014-05" db="EMBL/GenBank/DDBJ databases">
        <title>The transcriptome of the halophilic microalga Tetraselmis sp. GSL018 isolated from the Great Salt Lake, Utah.</title>
        <authorList>
            <person name="Jinkerson R.E."/>
            <person name="D'Adamo S."/>
            <person name="Posewitz M.C."/>
        </authorList>
    </citation>
    <scope>NUCLEOTIDE SEQUENCE</scope>
    <source>
        <strain evidence="2">GSL018</strain>
    </source>
</reference>
<gene>
    <name evidence="2" type="ORF">TSPGSL018_27982</name>
</gene>
<proteinExistence type="predicted"/>
<feature type="non-terminal residue" evidence="2">
    <location>
        <position position="375"/>
    </location>
</feature>
<feature type="region of interest" description="Disordered" evidence="1">
    <location>
        <begin position="313"/>
        <end position="351"/>
    </location>
</feature>
<feature type="non-terminal residue" evidence="2">
    <location>
        <position position="1"/>
    </location>
</feature>
<dbReference type="AlphaFoldDB" id="A0A061QR05"/>
<name>A0A061QR05_9CHLO</name>
<feature type="region of interest" description="Disordered" evidence="1">
    <location>
        <begin position="175"/>
        <end position="207"/>
    </location>
</feature>
<feature type="region of interest" description="Disordered" evidence="1">
    <location>
        <begin position="83"/>
        <end position="126"/>
    </location>
</feature>
<protein>
    <submittedName>
        <fullName evidence="2">Uncharacterized protein</fullName>
    </submittedName>
</protein>
<organism evidence="2">
    <name type="scientific">Tetraselmis sp. GSL018</name>
    <dbReference type="NCBI Taxonomy" id="582737"/>
    <lineage>
        <taxon>Eukaryota</taxon>
        <taxon>Viridiplantae</taxon>
        <taxon>Chlorophyta</taxon>
        <taxon>core chlorophytes</taxon>
        <taxon>Chlorodendrophyceae</taxon>
        <taxon>Chlorodendrales</taxon>
        <taxon>Chlorodendraceae</taxon>
        <taxon>Tetraselmis</taxon>
    </lineage>
</organism>
<sequence>ESRVLKIFQPCEPNQNGLAQRACSLCQGSKGTGGTQLETAKSKMHGHLALQCEYLANSTDPHDQQFLAELRLRCPKSVATSKRSKGILRQVQGDQIDLPEPAKHQKKRERKVGPETASDDASERQTPFHAEVSAEQYLSYFSGTVAQQQATLQAPFLVAFPRPHPWTLPLESDFAAQKTSGNGPGESPGVLSEPWRSSHPASDVHASRGGVVCGDGIRAIQAADLLRPWVGAPSDGAIASPPDAEAPAAALAMPRGPPNAGCSGEGVGIWPGPCHWGREDTAAGGYQVVQQPDCWLLSELGGDAARSAYRAGGGFRTREPIPSQAGLRGEWSPLRRPRGLPGAGASEGAQTSLRAAAQLDAPSRGCGWAATPDRG</sequence>
<evidence type="ECO:0000256" key="1">
    <source>
        <dbReference type="SAM" id="MobiDB-lite"/>
    </source>
</evidence>